<reference evidence="2" key="1">
    <citation type="journal article" date="2022" name="Nat. Commun.">
        <title>Chromosome evolution and the genetic basis of agronomically important traits in greater yam.</title>
        <authorList>
            <person name="Bredeson J.V."/>
            <person name="Lyons J.B."/>
            <person name="Oniyinde I.O."/>
            <person name="Okereke N.R."/>
            <person name="Kolade O."/>
            <person name="Nnabue I."/>
            <person name="Nwadili C.O."/>
            <person name="Hribova E."/>
            <person name="Parker M."/>
            <person name="Nwogha J."/>
            <person name="Shu S."/>
            <person name="Carlson J."/>
            <person name="Kariba R."/>
            <person name="Muthemba S."/>
            <person name="Knop K."/>
            <person name="Barton G.J."/>
            <person name="Sherwood A.V."/>
            <person name="Lopez-Montes A."/>
            <person name="Asiedu R."/>
            <person name="Jamnadass R."/>
            <person name="Muchugi A."/>
            <person name="Goodstein D."/>
            <person name="Egesi C.N."/>
            <person name="Featherston J."/>
            <person name="Asfaw A."/>
            <person name="Simpson G.G."/>
            <person name="Dolezel J."/>
            <person name="Hendre P.S."/>
            <person name="Van Deynze A."/>
            <person name="Kumar P.L."/>
            <person name="Obidiegwu J.E."/>
            <person name="Bhattacharjee R."/>
            <person name="Rokhsar D.S."/>
        </authorList>
    </citation>
    <scope>NUCLEOTIDE SEQUENCE [LARGE SCALE GENOMIC DNA]</scope>
    <source>
        <strain evidence="2">cv. TDa95/00328</strain>
    </source>
</reference>
<evidence type="ECO:0000313" key="1">
    <source>
        <dbReference type="EMBL" id="KAH7656162.1"/>
    </source>
</evidence>
<comment type="caution">
    <text evidence="1">The sequence shown here is derived from an EMBL/GenBank/DDBJ whole genome shotgun (WGS) entry which is preliminary data.</text>
</comment>
<sequence>MSSAAAAATAAVHAQTFWCHECDMSVSLLPSSSPPRCPHCRGDFLESMEDLSLSLALPLPFSGSNSDSDDLDLDFHFAVDQDPSPSPSPPRRLCGPSPAPRSAIDAIPTVEISESSLICAVCKDDLPLRSSARRLPCTHLYHSDCIVPWLSLHDSCPLCRSPLEPSAARGLSSSSVRSDDNLINMLRSLNRRRRRVVGVESSTRMARVEVGSTGMENSGETVSSRWLEDDGDIVISEIREGLLD</sequence>
<evidence type="ECO:0000313" key="2">
    <source>
        <dbReference type="Proteomes" id="UP000827976"/>
    </source>
</evidence>
<protein>
    <submittedName>
        <fullName evidence="1">RNA polymerase archaeal subunit P/eukaryotic subunit RPABC4 protein</fullName>
    </submittedName>
</protein>
<gene>
    <name evidence="1" type="ORF">IHE45_18G059900</name>
</gene>
<accession>A0ACB7U780</accession>
<name>A0ACB7U780_DIOAL</name>
<keyword evidence="2" id="KW-1185">Reference proteome</keyword>
<organism evidence="1 2">
    <name type="scientific">Dioscorea alata</name>
    <name type="common">Purple yam</name>
    <dbReference type="NCBI Taxonomy" id="55571"/>
    <lineage>
        <taxon>Eukaryota</taxon>
        <taxon>Viridiplantae</taxon>
        <taxon>Streptophyta</taxon>
        <taxon>Embryophyta</taxon>
        <taxon>Tracheophyta</taxon>
        <taxon>Spermatophyta</taxon>
        <taxon>Magnoliopsida</taxon>
        <taxon>Liliopsida</taxon>
        <taxon>Dioscoreales</taxon>
        <taxon>Dioscoreaceae</taxon>
        <taxon>Dioscorea</taxon>
    </lineage>
</organism>
<dbReference type="Proteomes" id="UP000827976">
    <property type="component" value="Chromosome 18"/>
</dbReference>
<proteinExistence type="predicted"/>
<dbReference type="EMBL" id="CM037028">
    <property type="protein sequence ID" value="KAH7656162.1"/>
    <property type="molecule type" value="Genomic_DNA"/>
</dbReference>